<comment type="caution">
    <text evidence="2">The sequence shown here is derived from an EMBL/GenBank/DDBJ whole genome shotgun (WGS) entry which is preliminary data.</text>
</comment>
<protein>
    <recommendedName>
        <fullName evidence="1">Glycosyltransferase 2-like domain-containing protein</fullName>
    </recommendedName>
</protein>
<name>A0A315G188_9BURK</name>
<feature type="domain" description="Glycosyltransferase 2-like" evidence="1">
    <location>
        <begin position="9"/>
        <end position="149"/>
    </location>
</feature>
<dbReference type="InterPro" id="IPR001173">
    <property type="entry name" value="Glyco_trans_2-like"/>
</dbReference>
<dbReference type="Pfam" id="PF00535">
    <property type="entry name" value="Glycos_transf_2"/>
    <property type="match status" value="1"/>
</dbReference>
<dbReference type="InterPro" id="IPR029044">
    <property type="entry name" value="Nucleotide-diphossugar_trans"/>
</dbReference>
<gene>
    <name evidence="2" type="ORF">B9Z44_07670</name>
</gene>
<proteinExistence type="predicted"/>
<dbReference type="AlphaFoldDB" id="A0A315G188"/>
<accession>A0A315G188</accession>
<dbReference type="Proteomes" id="UP000251341">
    <property type="component" value="Unassembled WGS sequence"/>
</dbReference>
<sequence>MSEQKPKLSIITAVYNQLPMNQIYWENLVKHTKHSFELIVIDNASTDASADFFESVGARVIRNSGNYSYPVSQNQGIAIAKGEWLAFLNNDIIVSDGWDETLIANAEHNQLDVITSCGIERIESKAATKKLRRRWNRIRGLVGLFGTGRTCLLLMHKWMYGNWAAFCKDRQTRFKHQAVEGFVGNTVMFSRRALAILGPWDETQQAADFDLFLRTAMRAREVGDIRPMHIALDCFNHHYIRLTMKGGYPPFVDKDKLIALEQKWTPEQRALLIEN</sequence>
<dbReference type="PANTHER" id="PTHR43179:SF7">
    <property type="entry name" value="RHAMNOSYLTRANSFERASE WBBL"/>
    <property type="match status" value="1"/>
</dbReference>
<evidence type="ECO:0000313" key="2">
    <source>
        <dbReference type="EMBL" id="PUE59457.1"/>
    </source>
</evidence>
<dbReference type="SUPFAM" id="SSF53448">
    <property type="entry name" value="Nucleotide-diphospho-sugar transferases"/>
    <property type="match status" value="1"/>
</dbReference>
<dbReference type="Gene3D" id="3.90.550.10">
    <property type="entry name" value="Spore Coat Polysaccharide Biosynthesis Protein SpsA, Chain A"/>
    <property type="match status" value="1"/>
</dbReference>
<keyword evidence="3" id="KW-1185">Reference proteome</keyword>
<dbReference type="EMBL" id="NESP01000001">
    <property type="protein sequence ID" value="PUE59457.1"/>
    <property type="molecule type" value="Genomic_DNA"/>
</dbReference>
<evidence type="ECO:0000259" key="1">
    <source>
        <dbReference type="Pfam" id="PF00535"/>
    </source>
</evidence>
<reference evidence="2 3" key="1">
    <citation type="submission" date="2017-04" db="EMBL/GenBank/DDBJ databases">
        <title>Unexpected and diverse lifestyles within the genus Limnohabitans.</title>
        <authorList>
            <person name="Kasalicky V."/>
            <person name="Mehrshad M."/>
            <person name="Andrei S.-A."/>
            <person name="Salcher M."/>
            <person name="Kratochvilova H."/>
            <person name="Simek K."/>
            <person name="Ghai R."/>
        </authorList>
    </citation>
    <scope>NUCLEOTIDE SEQUENCE [LARGE SCALE GENOMIC DNA]</scope>
    <source>
        <strain evidence="2 3">MWH-C5</strain>
    </source>
</reference>
<dbReference type="PANTHER" id="PTHR43179">
    <property type="entry name" value="RHAMNOSYLTRANSFERASE WBBL"/>
    <property type="match status" value="1"/>
</dbReference>
<organism evidence="2 3">
    <name type="scientific">Limnohabitans curvus</name>
    <dbReference type="NCBI Taxonomy" id="323423"/>
    <lineage>
        <taxon>Bacteria</taxon>
        <taxon>Pseudomonadati</taxon>
        <taxon>Pseudomonadota</taxon>
        <taxon>Betaproteobacteria</taxon>
        <taxon>Burkholderiales</taxon>
        <taxon>Comamonadaceae</taxon>
        <taxon>Limnohabitans</taxon>
    </lineage>
</organism>
<dbReference type="RefSeq" id="WP_108402106.1">
    <property type="nucleotide sequence ID" value="NZ_NESP01000001.1"/>
</dbReference>
<evidence type="ECO:0000313" key="3">
    <source>
        <dbReference type="Proteomes" id="UP000251341"/>
    </source>
</evidence>